<dbReference type="AlphaFoldDB" id="A0A0G1JRV0"/>
<evidence type="ECO:0000256" key="4">
    <source>
        <dbReference type="ARBA" id="ARBA00023274"/>
    </source>
</evidence>
<dbReference type="InterPro" id="IPR002583">
    <property type="entry name" value="Ribosomal_bS20"/>
</dbReference>
<dbReference type="Gene3D" id="1.20.58.110">
    <property type="entry name" value="Ribosomal protein S20"/>
    <property type="match status" value="1"/>
</dbReference>
<feature type="region of interest" description="Disordered" evidence="7">
    <location>
        <begin position="1"/>
        <end position="32"/>
    </location>
</feature>
<keyword evidence="2 6" id="KW-0694">RNA-binding</keyword>
<dbReference type="GO" id="GO:0019843">
    <property type="term" value="F:rRNA binding"/>
    <property type="evidence" value="ECO:0007669"/>
    <property type="project" value="UniProtKB-UniRule"/>
</dbReference>
<evidence type="ECO:0000313" key="8">
    <source>
        <dbReference type="EMBL" id="KKT46627.1"/>
    </source>
</evidence>
<evidence type="ECO:0000256" key="6">
    <source>
        <dbReference type="HAMAP-Rule" id="MF_00500"/>
    </source>
</evidence>
<comment type="function">
    <text evidence="6">Binds directly to 16S ribosomal RNA.</text>
</comment>
<organism evidence="8 9">
    <name type="scientific">Candidatus Gottesmanbacteria bacterium GW2011_GWA2_44_17</name>
    <dbReference type="NCBI Taxonomy" id="1618444"/>
    <lineage>
        <taxon>Bacteria</taxon>
        <taxon>Candidatus Gottesmaniibacteriota</taxon>
    </lineage>
</organism>
<dbReference type="InterPro" id="IPR036510">
    <property type="entry name" value="Ribosomal_bS20_sf"/>
</dbReference>
<comment type="caution">
    <text evidence="8">The sequence shown here is derived from an EMBL/GenBank/DDBJ whole genome shotgun (WGS) entry which is preliminary data.</text>
</comment>
<dbReference type="GO" id="GO:0003735">
    <property type="term" value="F:structural constituent of ribosome"/>
    <property type="evidence" value="ECO:0007669"/>
    <property type="project" value="InterPro"/>
</dbReference>
<accession>A0A0G1JRV0</accession>
<dbReference type="GO" id="GO:0006412">
    <property type="term" value="P:translation"/>
    <property type="evidence" value="ECO:0007669"/>
    <property type="project" value="UniProtKB-UniRule"/>
</dbReference>
<name>A0A0G1JRV0_9BACT</name>
<evidence type="ECO:0000256" key="5">
    <source>
        <dbReference type="ARBA" id="ARBA00035136"/>
    </source>
</evidence>
<dbReference type="NCBIfam" id="TIGR00029">
    <property type="entry name" value="S20"/>
    <property type="match status" value="1"/>
</dbReference>
<dbReference type="Proteomes" id="UP000034063">
    <property type="component" value="Unassembled WGS sequence"/>
</dbReference>
<keyword evidence="1 6" id="KW-0699">rRNA-binding</keyword>
<evidence type="ECO:0000256" key="2">
    <source>
        <dbReference type="ARBA" id="ARBA00022884"/>
    </source>
</evidence>
<comment type="similarity">
    <text evidence="6">Belongs to the bacterial ribosomal protein bS20 family.</text>
</comment>
<sequence length="77" mass="8901">MPILKSAIKKLKADRRREQENSRYKQAYKSAVKQARAKTTKAALTKAFRALDRAAKKKIIHKNKASRLKSRLSKLYT</sequence>
<evidence type="ECO:0000256" key="7">
    <source>
        <dbReference type="SAM" id="MobiDB-lite"/>
    </source>
</evidence>
<dbReference type="GO" id="GO:1990904">
    <property type="term" value="C:ribonucleoprotein complex"/>
    <property type="evidence" value="ECO:0007669"/>
    <property type="project" value="UniProtKB-KW"/>
</dbReference>
<protein>
    <recommendedName>
        <fullName evidence="5 6">Small ribosomal subunit protein bS20</fullName>
    </recommendedName>
</protein>
<proteinExistence type="inferred from homology"/>
<dbReference type="GO" id="GO:0005840">
    <property type="term" value="C:ribosome"/>
    <property type="evidence" value="ECO:0007669"/>
    <property type="project" value="UniProtKB-KW"/>
</dbReference>
<dbReference type="PATRIC" id="fig|1618444.3.peg.406"/>
<evidence type="ECO:0000313" key="9">
    <source>
        <dbReference type="Proteomes" id="UP000034063"/>
    </source>
</evidence>
<evidence type="ECO:0000256" key="1">
    <source>
        <dbReference type="ARBA" id="ARBA00022730"/>
    </source>
</evidence>
<keyword evidence="3 6" id="KW-0689">Ribosomal protein</keyword>
<dbReference type="Pfam" id="PF01649">
    <property type="entry name" value="Ribosomal_S20p"/>
    <property type="match status" value="1"/>
</dbReference>
<dbReference type="HAMAP" id="MF_00500">
    <property type="entry name" value="Ribosomal_bS20"/>
    <property type="match status" value="1"/>
</dbReference>
<evidence type="ECO:0000256" key="3">
    <source>
        <dbReference type="ARBA" id="ARBA00022980"/>
    </source>
</evidence>
<dbReference type="EMBL" id="LCIB01000020">
    <property type="protein sequence ID" value="KKT46627.1"/>
    <property type="molecule type" value="Genomic_DNA"/>
</dbReference>
<keyword evidence="4 6" id="KW-0687">Ribonucleoprotein</keyword>
<reference evidence="8 9" key="1">
    <citation type="journal article" date="2015" name="Nature">
        <title>rRNA introns, odd ribosomes, and small enigmatic genomes across a large radiation of phyla.</title>
        <authorList>
            <person name="Brown C.T."/>
            <person name="Hug L.A."/>
            <person name="Thomas B.C."/>
            <person name="Sharon I."/>
            <person name="Castelle C.J."/>
            <person name="Singh A."/>
            <person name="Wilkins M.J."/>
            <person name="Williams K.H."/>
            <person name="Banfield J.F."/>
        </authorList>
    </citation>
    <scope>NUCLEOTIDE SEQUENCE [LARGE SCALE GENOMIC DNA]</scope>
</reference>
<dbReference type="SUPFAM" id="SSF46992">
    <property type="entry name" value="Ribosomal protein S20"/>
    <property type="match status" value="1"/>
</dbReference>
<gene>
    <name evidence="6" type="primary">rpsT</name>
    <name evidence="8" type="ORF">UW37_C0020G0004</name>
</gene>